<dbReference type="InterPro" id="IPR036390">
    <property type="entry name" value="WH_DNA-bd_sf"/>
</dbReference>
<keyword evidence="3 9" id="KW-0238">DNA-binding</keyword>
<evidence type="ECO:0000256" key="1">
    <source>
        <dbReference type="ARBA" id="ARBA00009437"/>
    </source>
</evidence>
<dbReference type="EMBL" id="FXAF01000002">
    <property type="protein sequence ID" value="SMF02253.1"/>
    <property type="molecule type" value="Genomic_DNA"/>
</dbReference>
<evidence type="ECO:0000259" key="8">
    <source>
        <dbReference type="PROSITE" id="PS50931"/>
    </source>
</evidence>
<dbReference type="SUPFAM" id="SSF53850">
    <property type="entry name" value="Periplasmic binding protein-like II"/>
    <property type="match status" value="1"/>
</dbReference>
<dbReference type="CDD" id="cd08422">
    <property type="entry name" value="PBP2_CrgA_like"/>
    <property type="match status" value="1"/>
</dbReference>
<organism evidence="9 10">
    <name type="scientific">Xaviernesmea oryzae</name>
    <dbReference type="NCBI Taxonomy" id="464029"/>
    <lineage>
        <taxon>Bacteria</taxon>
        <taxon>Pseudomonadati</taxon>
        <taxon>Pseudomonadota</taxon>
        <taxon>Alphaproteobacteria</taxon>
        <taxon>Hyphomicrobiales</taxon>
        <taxon>Rhizobiaceae</taxon>
        <taxon>Rhizobium/Agrobacterium group</taxon>
        <taxon>Xaviernesmea</taxon>
    </lineage>
</organism>
<evidence type="ECO:0000256" key="3">
    <source>
        <dbReference type="ARBA" id="ARBA00023125"/>
    </source>
</evidence>
<keyword evidence="10" id="KW-1185">Reference proteome</keyword>
<keyword evidence="2" id="KW-0805">Transcription regulation</keyword>
<dbReference type="InterPro" id="IPR036388">
    <property type="entry name" value="WH-like_DNA-bd_sf"/>
</dbReference>
<dbReference type="FunFam" id="1.10.10.10:FF:000001">
    <property type="entry name" value="LysR family transcriptional regulator"/>
    <property type="match status" value="1"/>
</dbReference>
<dbReference type="GO" id="GO:0003700">
    <property type="term" value="F:DNA-binding transcription factor activity"/>
    <property type="evidence" value="ECO:0007669"/>
    <property type="project" value="InterPro"/>
</dbReference>
<dbReference type="Pfam" id="PF00126">
    <property type="entry name" value="HTH_1"/>
    <property type="match status" value="1"/>
</dbReference>
<evidence type="ECO:0000256" key="7">
    <source>
        <dbReference type="ARBA" id="ARBA00083243"/>
    </source>
</evidence>
<dbReference type="Gene3D" id="1.10.10.10">
    <property type="entry name" value="Winged helix-like DNA-binding domain superfamily/Winged helix DNA-binding domain"/>
    <property type="match status" value="1"/>
</dbReference>
<sequence>MSSERPAVNRFQDILSFVRVAELGGFTAAAKALSSSTSAVTKSVTRLEEGLGVQLLHRTTRRMHLTEYGAEYYERCRQILIDLDEAEGAIREANIAPSGQVRIALPPSFGRMTVIPALPEFYERYPNVVLDLCLKSQTANPIEGGFDLVVHSGRLADSRLINRILVRGAQKTVAAPSYIERYGKPETPADLDRHNCIVGAFGPNWHFRGVDGGDEVIRVSGCLTTDSGDILREAAMTGLGISQATWWLFRDEMRRGLLVPLLEDYEIEADPIAIVFPANRRTPAKVRAVVDFLLKITRSSAA</sequence>
<feature type="domain" description="HTH lysR-type" evidence="8">
    <location>
        <begin position="9"/>
        <end position="66"/>
    </location>
</feature>
<dbReference type="GO" id="GO:0003677">
    <property type="term" value="F:DNA binding"/>
    <property type="evidence" value="ECO:0007669"/>
    <property type="project" value="UniProtKB-KW"/>
</dbReference>
<evidence type="ECO:0000256" key="6">
    <source>
        <dbReference type="ARBA" id="ARBA00067332"/>
    </source>
</evidence>
<evidence type="ECO:0000313" key="9">
    <source>
        <dbReference type="EMBL" id="SMF02253.1"/>
    </source>
</evidence>
<evidence type="ECO:0000313" key="10">
    <source>
        <dbReference type="Proteomes" id="UP000192903"/>
    </source>
</evidence>
<evidence type="ECO:0000256" key="2">
    <source>
        <dbReference type="ARBA" id="ARBA00023015"/>
    </source>
</evidence>
<dbReference type="PROSITE" id="PS50931">
    <property type="entry name" value="HTH_LYSR"/>
    <property type="match status" value="1"/>
</dbReference>
<protein>
    <recommendedName>
        <fullName evidence="6">HTH-type transcriptional regulator TtuA</fullName>
    </recommendedName>
    <alternativeName>
        <fullName evidence="7">Tartrate utilization transcriptional regulator</fullName>
    </alternativeName>
</protein>
<dbReference type="Proteomes" id="UP000192903">
    <property type="component" value="Unassembled WGS sequence"/>
</dbReference>
<dbReference type="PANTHER" id="PTHR30537">
    <property type="entry name" value="HTH-TYPE TRANSCRIPTIONAL REGULATOR"/>
    <property type="match status" value="1"/>
</dbReference>
<dbReference type="AlphaFoldDB" id="A0A1X7CSX0"/>
<dbReference type="PANTHER" id="PTHR30537:SF5">
    <property type="entry name" value="HTH-TYPE TRANSCRIPTIONAL ACTIVATOR TTDR-RELATED"/>
    <property type="match status" value="1"/>
</dbReference>
<dbReference type="Pfam" id="PF03466">
    <property type="entry name" value="LysR_substrate"/>
    <property type="match status" value="1"/>
</dbReference>
<name>A0A1X7CSX0_9HYPH</name>
<dbReference type="SUPFAM" id="SSF46785">
    <property type="entry name" value="Winged helix' DNA-binding domain"/>
    <property type="match status" value="1"/>
</dbReference>
<dbReference type="InterPro" id="IPR058163">
    <property type="entry name" value="LysR-type_TF_proteobact-type"/>
</dbReference>
<comment type="similarity">
    <text evidence="1">Belongs to the LysR transcriptional regulatory family.</text>
</comment>
<evidence type="ECO:0000256" key="4">
    <source>
        <dbReference type="ARBA" id="ARBA00023163"/>
    </source>
</evidence>
<dbReference type="InterPro" id="IPR000847">
    <property type="entry name" value="LysR_HTH_N"/>
</dbReference>
<reference evidence="10" key="1">
    <citation type="submission" date="2017-04" db="EMBL/GenBank/DDBJ databases">
        <authorList>
            <person name="Varghese N."/>
            <person name="Submissions S."/>
        </authorList>
    </citation>
    <scope>NUCLEOTIDE SEQUENCE [LARGE SCALE GENOMIC DNA]</scope>
    <source>
        <strain evidence="10">B4P</strain>
    </source>
</reference>
<dbReference type="InterPro" id="IPR005119">
    <property type="entry name" value="LysR_subst-bd"/>
</dbReference>
<comment type="function">
    <text evidence="5">Transcriptional regulator of the ttuABCDE tartrate utilization operon.</text>
</comment>
<evidence type="ECO:0000256" key="5">
    <source>
        <dbReference type="ARBA" id="ARBA00054626"/>
    </source>
</evidence>
<accession>A0A1X7CSX0</accession>
<gene>
    <name evidence="9" type="ORF">SAMN02982989_4513</name>
</gene>
<dbReference type="Gene3D" id="3.40.190.290">
    <property type="match status" value="1"/>
</dbReference>
<dbReference type="STRING" id="464029.SAMN02982989_4513"/>
<keyword evidence="4" id="KW-0804">Transcription</keyword>
<proteinExistence type="inferred from homology"/>